<organism evidence="2 3">
    <name type="scientific">Roseibium alexandrii (strain DSM 17067 / NCIMB 14079 / DFL-11)</name>
    <name type="common">Labrenzia alexandrii</name>
    <dbReference type="NCBI Taxonomy" id="244592"/>
    <lineage>
        <taxon>Bacteria</taxon>
        <taxon>Pseudomonadati</taxon>
        <taxon>Pseudomonadota</taxon>
        <taxon>Alphaproteobacteria</taxon>
        <taxon>Hyphomicrobiales</taxon>
        <taxon>Stappiaceae</taxon>
        <taxon>Roseibium</taxon>
    </lineage>
</organism>
<name>A0A5E8H1U2_ROSAD</name>
<protein>
    <submittedName>
        <fullName evidence="2">Uncharacterized protein</fullName>
    </submittedName>
</protein>
<dbReference type="RefSeq" id="WP_134852998.1">
    <property type="nucleotide sequence ID" value="NZ_CM011002.1"/>
</dbReference>
<dbReference type="Proteomes" id="UP000004703">
    <property type="component" value="Chromosome"/>
</dbReference>
<sequence>MQPASQHKQQSDKKVNSKRRKSYFTEAHFFADLCHLSKHGQGPAELLSLVGVGLDKASPVNFKRGRTRRFPLPPLSTYYVTPNKEKKKPPLWRDTSQLTKAFFSHLAIMETGQAVGVTVNLSSEIERLARANKKGALDYIRRRIDRYFKAIDGLCENWWFCIEETDCGRLHLHGELSASEDENDRRRIRRALRRAAGEWSTNRQRQVHFTEINNYGWHTYVTKRLNLTEKRARKSNLREHGKLYMRASFEGPGFTMARMTRKRTVELFEMARQAVIAERQKIARKKKEPCDQATSADIQSGPNAEAAFKAAGSTPKCCEELPTCETSAIAIACFYRQRYSANYRPTCRPSRSPRWPGAPCNRPSDSWCSP</sequence>
<gene>
    <name evidence="2" type="ORF">SADFL11_3185</name>
</gene>
<reference evidence="2 3" key="1">
    <citation type="submission" date="2008-01" db="EMBL/GenBank/DDBJ databases">
        <authorList>
            <person name="Wagner-Dobler I."/>
            <person name="Ferriera S."/>
            <person name="Johnson J."/>
            <person name="Kravitz S."/>
            <person name="Beeson K."/>
            <person name="Sutton G."/>
            <person name="Rogers Y.-H."/>
            <person name="Friedman R."/>
            <person name="Frazier M."/>
            <person name="Venter J.C."/>
        </authorList>
    </citation>
    <scope>NUCLEOTIDE SEQUENCE [LARGE SCALE GENOMIC DNA]</scope>
    <source>
        <strain evidence="3">DSM 17067 / NCIMB 14079 / DFL-11</strain>
    </source>
</reference>
<evidence type="ECO:0000313" key="3">
    <source>
        <dbReference type="Proteomes" id="UP000004703"/>
    </source>
</evidence>
<evidence type="ECO:0000256" key="1">
    <source>
        <dbReference type="SAM" id="MobiDB-lite"/>
    </source>
</evidence>
<accession>A0A5E8H1U2</accession>
<reference evidence="2 3" key="2">
    <citation type="submission" date="2013-04" db="EMBL/GenBank/DDBJ databases">
        <authorList>
            <person name="Fiebig A."/>
            <person name="Pradella S."/>
            <person name="Wagner-Doebler I."/>
        </authorList>
    </citation>
    <scope>NUCLEOTIDE SEQUENCE [LARGE SCALE GENOMIC DNA]</scope>
    <source>
        <strain evidence="3">DSM 17067 / NCIMB 14079 / DFL-11</strain>
    </source>
</reference>
<comment type="caution">
    <text evidence="2">The sequence shown here is derived from an EMBL/GenBank/DDBJ whole genome shotgun (WGS) entry which is preliminary data.</text>
</comment>
<dbReference type="AlphaFoldDB" id="A0A5E8H1U2"/>
<feature type="region of interest" description="Disordered" evidence="1">
    <location>
        <begin position="344"/>
        <end position="370"/>
    </location>
</feature>
<proteinExistence type="predicted"/>
<evidence type="ECO:0000313" key="2">
    <source>
        <dbReference type="EMBL" id="EEE45896.2"/>
    </source>
</evidence>
<dbReference type="EMBL" id="ACCU02000003">
    <property type="protein sequence ID" value="EEE45896.2"/>
    <property type="molecule type" value="Genomic_DNA"/>
</dbReference>